<reference evidence="1" key="1">
    <citation type="submission" date="2015-04" db="EMBL/GenBank/DDBJ databases">
        <title>The genome sequence of the plant pathogenic Rhizarian Plasmodiophora brassicae reveals insights in its biotrophic life cycle and the origin of chitin synthesis.</title>
        <authorList>
            <person name="Schwelm A."/>
            <person name="Fogelqvist J."/>
            <person name="Knaust A."/>
            <person name="Julke S."/>
            <person name="Lilja T."/>
            <person name="Dhandapani V."/>
            <person name="Bonilla-Rosso G."/>
            <person name="Karlsson M."/>
            <person name="Shevchenko A."/>
            <person name="Choi S.R."/>
            <person name="Kim H.G."/>
            <person name="Park J.Y."/>
            <person name="Lim Y.P."/>
            <person name="Ludwig-Muller J."/>
            <person name="Dixelius C."/>
        </authorList>
    </citation>
    <scope>NUCLEOTIDE SEQUENCE</scope>
    <source>
        <tissue evidence="1">Potato root galls</tissue>
    </source>
</reference>
<accession>A0A0H5QK87</accession>
<organism evidence="1">
    <name type="scientific">Spongospora subterranea</name>
    <dbReference type="NCBI Taxonomy" id="70186"/>
    <lineage>
        <taxon>Eukaryota</taxon>
        <taxon>Sar</taxon>
        <taxon>Rhizaria</taxon>
        <taxon>Endomyxa</taxon>
        <taxon>Phytomyxea</taxon>
        <taxon>Plasmodiophorida</taxon>
        <taxon>Plasmodiophoridae</taxon>
        <taxon>Spongospora</taxon>
    </lineage>
</organism>
<protein>
    <submittedName>
        <fullName evidence="1">Uncharacterized protein</fullName>
    </submittedName>
</protein>
<dbReference type="AlphaFoldDB" id="A0A0H5QK87"/>
<sequence>RQHRRATSWPRVVGCRQAKLYAHRSARKRHLIDDKDEVIKDFRSNATAIRHLQAALILERVFKDQQDLVAEAGTQELKTLMSNYAMPLADQTVKEGVDQFKRLVLQPLYNT</sequence>
<feature type="non-terminal residue" evidence="1">
    <location>
        <position position="1"/>
    </location>
</feature>
<proteinExistence type="predicted"/>
<dbReference type="EMBL" id="HACM01001976">
    <property type="protein sequence ID" value="CRZ02418.1"/>
    <property type="molecule type" value="Transcribed_RNA"/>
</dbReference>
<name>A0A0H5QK87_9EUKA</name>
<evidence type="ECO:0000313" key="1">
    <source>
        <dbReference type="EMBL" id="CRZ02418.1"/>
    </source>
</evidence>